<dbReference type="Gene3D" id="3.40.50.300">
    <property type="entry name" value="P-loop containing nucleotide triphosphate hydrolases"/>
    <property type="match status" value="1"/>
</dbReference>
<dbReference type="SUPFAM" id="SSF52540">
    <property type="entry name" value="P-loop containing nucleoside triphosphate hydrolases"/>
    <property type="match status" value="1"/>
</dbReference>
<keyword evidence="7" id="KW-0067">ATP-binding</keyword>
<evidence type="ECO:0000256" key="1">
    <source>
        <dbReference type="ARBA" id="ARBA00004496"/>
    </source>
</evidence>
<keyword evidence="4" id="KW-0547">Nucleotide-binding</keyword>
<dbReference type="GO" id="GO:0003677">
    <property type="term" value="F:DNA binding"/>
    <property type="evidence" value="ECO:0007669"/>
    <property type="project" value="UniProtKB-KW"/>
</dbReference>
<dbReference type="GO" id="GO:0005524">
    <property type="term" value="F:ATP binding"/>
    <property type="evidence" value="ECO:0007669"/>
    <property type="project" value="UniProtKB-KW"/>
</dbReference>
<comment type="similarity">
    <text evidence="11">Belongs to the ABC transporter superfamily. UvrA family.</text>
</comment>
<dbReference type="AlphaFoldDB" id="A0A0X2NPK1"/>
<evidence type="ECO:0000256" key="6">
    <source>
        <dbReference type="ARBA" id="ARBA00022769"/>
    </source>
</evidence>
<protein>
    <recommendedName>
        <fullName evidence="12">UvrABC system protein A</fullName>
    </recommendedName>
    <alternativeName>
        <fullName evidence="13">Excinuclease ABC subunit A</fullName>
    </alternativeName>
</protein>
<evidence type="ECO:0000256" key="7">
    <source>
        <dbReference type="ARBA" id="ARBA00022840"/>
    </source>
</evidence>
<name>A0A0X2NPK1_9CORY</name>
<dbReference type="PANTHER" id="PTHR43152:SF2">
    <property type="entry name" value="DRUG RESISTANCE ABC TRANSPORTER"/>
    <property type="match status" value="1"/>
</dbReference>
<keyword evidence="15" id="KW-1185">Reference proteome</keyword>
<proteinExistence type="inferred from homology"/>
<evidence type="ECO:0000256" key="8">
    <source>
        <dbReference type="ARBA" id="ARBA00022881"/>
    </source>
</evidence>
<evidence type="ECO:0000256" key="13">
    <source>
        <dbReference type="ARBA" id="ARBA00042156"/>
    </source>
</evidence>
<evidence type="ECO:0000313" key="15">
    <source>
        <dbReference type="Proteomes" id="UP000182498"/>
    </source>
</evidence>
<dbReference type="GO" id="GO:0004518">
    <property type="term" value="F:nuclease activity"/>
    <property type="evidence" value="ECO:0007669"/>
    <property type="project" value="UniProtKB-KW"/>
</dbReference>
<dbReference type="Proteomes" id="UP000182498">
    <property type="component" value="Unassembled WGS sequence"/>
</dbReference>
<evidence type="ECO:0000256" key="9">
    <source>
        <dbReference type="ARBA" id="ARBA00023125"/>
    </source>
</evidence>
<keyword evidence="6" id="KW-0228">DNA excision</keyword>
<dbReference type="PANTHER" id="PTHR43152">
    <property type="entry name" value="UVRABC SYSTEM PROTEIN A"/>
    <property type="match status" value="1"/>
</dbReference>
<evidence type="ECO:0000256" key="11">
    <source>
        <dbReference type="ARBA" id="ARBA00038000"/>
    </source>
</evidence>
<dbReference type="InterPro" id="IPR027417">
    <property type="entry name" value="P-loop_NTPase"/>
</dbReference>
<accession>A0A0X2NPK1</accession>
<evidence type="ECO:0000256" key="5">
    <source>
        <dbReference type="ARBA" id="ARBA00022763"/>
    </source>
</evidence>
<keyword evidence="8" id="KW-0267">Excision nuclease</keyword>
<dbReference type="EMBL" id="FAUH01000022">
    <property type="protein sequence ID" value="CUU67376.1"/>
    <property type="molecule type" value="Genomic_DNA"/>
</dbReference>
<dbReference type="GO" id="GO:0005737">
    <property type="term" value="C:cytoplasm"/>
    <property type="evidence" value="ECO:0007669"/>
    <property type="project" value="UniProtKB-SubCell"/>
</dbReference>
<reference evidence="15" key="1">
    <citation type="submission" date="2015-11" db="EMBL/GenBank/DDBJ databases">
        <authorList>
            <person name="Dugat-Bony E."/>
        </authorList>
    </citation>
    <scope>NUCLEOTIDE SEQUENCE [LARGE SCALE GENOMIC DNA]</scope>
    <source>
        <strain evidence="15">Mu292</strain>
    </source>
</reference>
<gene>
    <name evidence="14" type="ORF">CVAR292_02738</name>
</gene>
<keyword evidence="5" id="KW-0227">DNA damage</keyword>
<evidence type="ECO:0000256" key="10">
    <source>
        <dbReference type="ARBA" id="ARBA00023204"/>
    </source>
</evidence>
<evidence type="ECO:0000256" key="4">
    <source>
        <dbReference type="ARBA" id="ARBA00022741"/>
    </source>
</evidence>
<evidence type="ECO:0000313" key="14">
    <source>
        <dbReference type="EMBL" id="CUU67376.1"/>
    </source>
</evidence>
<evidence type="ECO:0000256" key="3">
    <source>
        <dbReference type="ARBA" id="ARBA00022737"/>
    </source>
</evidence>
<keyword evidence="9" id="KW-0238">DNA-binding</keyword>
<organism evidence="14 15">
    <name type="scientific">Corynebacterium variabile</name>
    <dbReference type="NCBI Taxonomy" id="1727"/>
    <lineage>
        <taxon>Bacteria</taxon>
        <taxon>Bacillati</taxon>
        <taxon>Actinomycetota</taxon>
        <taxon>Actinomycetes</taxon>
        <taxon>Mycobacteriales</taxon>
        <taxon>Corynebacteriaceae</taxon>
        <taxon>Corynebacterium</taxon>
    </lineage>
</organism>
<keyword evidence="10" id="KW-0234">DNA repair</keyword>
<evidence type="ECO:0000256" key="12">
    <source>
        <dbReference type="ARBA" id="ARBA00039316"/>
    </source>
</evidence>
<comment type="subcellular location">
    <subcellularLocation>
        <location evidence="1">Cytoplasm</location>
    </subcellularLocation>
</comment>
<evidence type="ECO:0000256" key="2">
    <source>
        <dbReference type="ARBA" id="ARBA00022490"/>
    </source>
</evidence>
<dbReference type="GO" id="GO:0006281">
    <property type="term" value="P:DNA repair"/>
    <property type="evidence" value="ECO:0007669"/>
    <property type="project" value="UniProtKB-KW"/>
</dbReference>
<keyword evidence="2" id="KW-0963">Cytoplasm</keyword>
<keyword evidence="3" id="KW-0677">Repeat</keyword>
<sequence>MSVPDLCELVVEATESLGESAAPLLTDISRRVDALVEVRLGYLNLDRSSPTLSGGEPQRVKMVRHLGSPLTEVTYVFDEPAAGLHPSDVQRLITLLTGLRDRKNTVLVVDHNPAVIAAADHVIGMGPGQGSPVAGSRSPEHPPL</sequence>